<dbReference type="EMBL" id="MN739643">
    <property type="protein sequence ID" value="QHT17634.1"/>
    <property type="molecule type" value="Genomic_DNA"/>
</dbReference>
<name>A0A6C0DMX1_9ZZZZ</name>
<sequence>MSMSDPNNNFKLDTSITTINNIYITTARYDDSKTAINAKKDNKHLYFDLTDLIQSYDNKFTLNNSIAMAHIYFDFSFPSDPSRTNSLLPNYDANIKKINDQLSSKYKLFKECWSGHIIFHTDGWYNKYGIDNVNITCIKMQIDNNLQRVGGGDNRGFNTSIDLKFDNEMTRGIFTNISYDDLKFNVNDIYSDNTLKESFNNIYSRYKLGVDIYAIPLRMKLIIL</sequence>
<reference evidence="1" key="1">
    <citation type="journal article" date="2020" name="Nature">
        <title>Giant virus diversity and host interactions through global metagenomics.</title>
        <authorList>
            <person name="Schulz F."/>
            <person name="Roux S."/>
            <person name="Paez-Espino D."/>
            <person name="Jungbluth S."/>
            <person name="Walsh D.A."/>
            <person name="Denef V.J."/>
            <person name="McMahon K.D."/>
            <person name="Konstantinidis K.T."/>
            <person name="Eloe-Fadrosh E.A."/>
            <person name="Kyrpides N.C."/>
            <person name="Woyke T."/>
        </authorList>
    </citation>
    <scope>NUCLEOTIDE SEQUENCE</scope>
    <source>
        <strain evidence="1">GVMAG-M-3300023174-30</strain>
    </source>
</reference>
<organism evidence="1">
    <name type="scientific">viral metagenome</name>
    <dbReference type="NCBI Taxonomy" id="1070528"/>
    <lineage>
        <taxon>unclassified sequences</taxon>
        <taxon>metagenomes</taxon>
        <taxon>organismal metagenomes</taxon>
    </lineage>
</organism>
<dbReference type="AlphaFoldDB" id="A0A6C0DMX1"/>
<protein>
    <submittedName>
        <fullName evidence="1">Uncharacterized protein</fullName>
    </submittedName>
</protein>
<accession>A0A6C0DMX1</accession>
<proteinExistence type="predicted"/>
<evidence type="ECO:0000313" key="1">
    <source>
        <dbReference type="EMBL" id="QHT17634.1"/>
    </source>
</evidence>